<evidence type="ECO:0000256" key="1">
    <source>
        <dbReference type="SAM" id="MobiDB-lite"/>
    </source>
</evidence>
<keyword evidence="3" id="KW-1185">Reference proteome</keyword>
<sequence>MPLPPLRRRAGIPGPPPSSASPPPSPLSRRAGIPPPPPSTASPSPPPPSTPLRRRAGIPGPPPSTASPPPSPLFRRAGIPGPPPSTASPSPPHPSTPPLRRRAGIPGPPPSSACPSPPSPSPPPLRPTSTIPPTVDGTVKSSRLREKREKRQREDEGDSEEDQDVAPRKKAARAPRKKKAARQGASDGLERKTSVRPVMSELAEADLAVPPPQNGFVTKPAQDESPAVPSRTKEKGKRAKRGTTKRFVEHKRRHSVEELKKTGFKNSKMSEAYFKKAFGRGIMASFFKMRQLYYKTDEKAFLFGMTWYPTCETPGVKEGEQDNSLYISAPLRDRSTKVRTLRDKTFTWEPMRRFIASLSPEDDPSYEDAVMTAYELLNAVRIDSQKNNVGLDVSAKTELLKKVNTMAGQLEAKDEEIERLRAKLAGRAARKRSKGKKAVNGQPGVKGRARGHGGSGEGVENASDEDNGSGSDKMGSAPRSDSEEDSDSE</sequence>
<gene>
    <name evidence="2" type="ORF">B9479_007932</name>
</gene>
<reference evidence="2 3" key="1">
    <citation type="submission" date="2017-05" db="EMBL/GenBank/DDBJ databases">
        <title>The Genome Sequence of Tsuchiyaea wingfieldii DSM 27421.</title>
        <authorList>
            <person name="Cuomo C."/>
            <person name="Passer A."/>
            <person name="Billmyre B."/>
            <person name="Heitman J."/>
        </authorList>
    </citation>
    <scope>NUCLEOTIDE SEQUENCE [LARGE SCALE GENOMIC DNA]</scope>
    <source>
        <strain evidence="2 3">DSM 27421</strain>
    </source>
</reference>
<feature type="compositionally biased region" description="Acidic residues" evidence="1">
    <location>
        <begin position="155"/>
        <end position="164"/>
    </location>
</feature>
<proteinExistence type="predicted"/>
<evidence type="ECO:0000313" key="2">
    <source>
        <dbReference type="EMBL" id="TYJ51487.1"/>
    </source>
</evidence>
<feature type="compositionally biased region" description="Pro residues" evidence="1">
    <location>
        <begin position="13"/>
        <end position="26"/>
    </location>
</feature>
<feature type="compositionally biased region" description="Pro residues" evidence="1">
    <location>
        <begin position="106"/>
        <end position="126"/>
    </location>
</feature>
<feature type="compositionally biased region" description="Basic residues" evidence="1">
    <location>
        <begin position="234"/>
        <end position="244"/>
    </location>
</feature>
<evidence type="ECO:0000313" key="3">
    <source>
        <dbReference type="Proteomes" id="UP000322245"/>
    </source>
</evidence>
<organism evidence="2 3">
    <name type="scientific">Cryptococcus floricola</name>
    <dbReference type="NCBI Taxonomy" id="2591691"/>
    <lineage>
        <taxon>Eukaryota</taxon>
        <taxon>Fungi</taxon>
        <taxon>Dikarya</taxon>
        <taxon>Basidiomycota</taxon>
        <taxon>Agaricomycotina</taxon>
        <taxon>Tremellomycetes</taxon>
        <taxon>Tremellales</taxon>
        <taxon>Cryptococcaceae</taxon>
        <taxon>Cryptococcus</taxon>
    </lineage>
</organism>
<accession>A0A5D3AIU1</accession>
<feature type="region of interest" description="Disordered" evidence="1">
    <location>
        <begin position="1"/>
        <end position="244"/>
    </location>
</feature>
<name>A0A5D3AIU1_9TREE</name>
<feature type="compositionally biased region" description="Pro residues" evidence="1">
    <location>
        <begin position="80"/>
        <end position="97"/>
    </location>
</feature>
<feature type="compositionally biased region" description="Basic residues" evidence="1">
    <location>
        <begin position="1"/>
        <end position="10"/>
    </location>
</feature>
<dbReference type="Proteomes" id="UP000322245">
    <property type="component" value="Unassembled WGS sequence"/>
</dbReference>
<dbReference type="EMBL" id="NIDF01000230">
    <property type="protein sequence ID" value="TYJ51487.1"/>
    <property type="molecule type" value="Genomic_DNA"/>
</dbReference>
<comment type="caution">
    <text evidence="2">The sequence shown here is derived from an EMBL/GenBank/DDBJ whole genome shotgun (WGS) entry which is preliminary data.</text>
</comment>
<feature type="region of interest" description="Disordered" evidence="1">
    <location>
        <begin position="425"/>
        <end position="489"/>
    </location>
</feature>
<feature type="compositionally biased region" description="Basic residues" evidence="1">
    <location>
        <begin position="425"/>
        <end position="437"/>
    </location>
</feature>
<protein>
    <submittedName>
        <fullName evidence="2">Uncharacterized protein</fullName>
    </submittedName>
</protein>
<dbReference type="AlphaFoldDB" id="A0A5D3AIU1"/>
<feature type="compositionally biased region" description="Pro residues" evidence="1">
    <location>
        <begin position="59"/>
        <end position="72"/>
    </location>
</feature>
<feature type="compositionally biased region" description="Pro residues" evidence="1">
    <location>
        <begin position="33"/>
        <end position="50"/>
    </location>
</feature>
<feature type="compositionally biased region" description="Basic residues" evidence="1">
    <location>
        <begin position="168"/>
        <end position="181"/>
    </location>
</feature>
<dbReference type="PRINTS" id="PR01217">
    <property type="entry name" value="PRICHEXTENSN"/>
</dbReference>
<feature type="compositionally biased region" description="Basic and acidic residues" evidence="1">
    <location>
        <begin position="143"/>
        <end position="154"/>
    </location>
</feature>